<keyword evidence="3" id="KW-1185">Reference proteome</keyword>
<dbReference type="Proteomes" id="UP000485058">
    <property type="component" value="Unassembled WGS sequence"/>
</dbReference>
<gene>
    <name evidence="2" type="ORF">HaLaN_07752</name>
</gene>
<sequence>MASFFPGLLPPVVELLATHCSLTLVWDTVELPRSSEEAAALFCVLSGSLQCVVADGADPVLQLLVQRAAKQGSGPPWVASPALAGAVGHRGPQPHTQLQQQAAAEKLQAKVASI</sequence>
<name>A0A699YQD5_HAELA</name>
<evidence type="ECO:0000313" key="2">
    <source>
        <dbReference type="EMBL" id="GFH12120.1"/>
    </source>
</evidence>
<dbReference type="EMBL" id="BLLF01000470">
    <property type="protein sequence ID" value="GFH12120.1"/>
    <property type="molecule type" value="Genomic_DNA"/>
</dbReference>
<dbReference type="AlphaFoldDB" id="A0A699YQD5"/>
<accession>A0A699YQD5</accession>
<proteinExistence type="predicted"/>
<protein>
    <submittedName>
        <fullName evidence="2">Cyclic nucleotide-binding domain-containing protein</fullName>
    </submittedName>
</protein>
<evidence type="ECO:0000256" key="1">
    <source>
        <dbReference type="SAM" id="MobiDB-lite"/>
    </source>
</evidence>
<feature type="region of interest" description="Disordered" evidence="1">
    <location>
        <begin position="81"/>
        <end position="102"/>
    </location>
</feature>
<organism evidence="2 3">
    <name type="scientific">Haematococcus lacustris</name>
    <name type="common">Green alga</name>
    <name type="synonym">Haematococcus pluvialis</name>
    <dbReference type="NCBI Taxonomy" id="44745"/>
    <lineage>
        <taxon>Eukaryota</taxon>
        <taxon>Viridiplantae</taxon>
        <taxon>Chlorophyta</taxon>
        <taxon>core chlorophytes</taxon>
        <taxon>Chlorophyceae</taxon>
        <taxon>CS clade</taxon>
        <taxon>Chlamydomonadales</taxon>
        <taxon>Haematococcaceae</taxon>
        <taxon>Haematococcus</taxon>
    </lineage>
</organism>
<evidence type="ECO:0000313" key="3">
    <source>
        <dbReference type="Proteomes" id="UP000485058"/>
    </source>
</evidence>
<comment type="caution">
    <text evidence="2">The sequence shown here is derived from an EMBL/GenBank/DDBJ whole genome shotgun (WGS) entry which is preliminary data.</text>
</comment>
<reference evidence="2 3" key="1">
    <citation type="submission" date="2020-02" db="EMBL/GenBank/DDBJ databases">
        <title>Draft genome sequence of Haematococcus lacustris strain NIES-144.</title>
        <authorList>
            <person name="Morimoto D."/>
            <person name="Nakagawa S."/>
            <person name="Yoshida T."/>
            <person name="Sawayama S."/>
        </authorList>
    </citation>
    <scope>NUCLEOTIDE SEQUENCE [LARGE SCALE GENOMIC DNA]</scope>
    <source>
        <strain evidence="2 3">NIES-144</strain>
    </source>
</reference>